<protein>
    <recommendedName>
        <fullName evidence="3 9">Mediator of RNA polymerase II transcription subunit 1</fullName>
    </recommendedName>
    <alternativeName>
        <fullName evidence="8 9">Mediator complex subunit 1</fullName>
    </alternativeName>
</protein>
<feature type="domain" description="Mediator complex subunit Med1" evidence="10">
    <location>
        <begin position="48"/>
        <end position="179"/>
    </location>
</feature>
<accession>A0AA35L2B0</accession>
<evidence type="ECO:0000313" key="11">
    <source>
        <dbReference type="EMBL" id="CAI5788089.1"/>
    </source>
</evidence>
<keyword evidence="6 9" id="KW-0804">Transcription</keyword>
<dbReference type="GO" id="GO:0042974">
    <property type="term" value="F:nuclear retinoic acid receptor binding"/>
    <property type="evidence" value="ECO:0007669"/>
    <property type="project" value="TreeGrafter"/>
</dbReference>
<evidence type="ECO:0000256" key="1">
    <source>
        <dbReference type="ARBA" id="ARBA00004123"/>
    </source>
</evidence>
<proteinExistence type="inferred from homology"/>
<organism evidence="11 12">
    <name type="scientific">Podarcis lilfordi</name>
    <name type="common">Lilford's wall lizard</name>
    <dbReference type="NCBI Taxonomy" id="74358"/>
    <lineage>
        <taxon>Eukaryota</taxon>
        <taxon>Metazoa</taxon>
        <taxon>Chordata</taxon>
        <taxon>Craniata</taxon>
        <taxon>Vertebrata</taxon>
        <taxon>Euteleostomi</taxon>
        <taxon>Lepidosauria</taxon>
        <taxon>Squamata</taxon>
        <taxon>Bifurcata</taxon>
        <taxon>Unidentata</taxon>
        <taxon>Episquamata</taxon>
        <taxon>Laterata</taxon>
        <taxon>Lacertibaenia</taxon>
        <taxon>Lacertidae</taxon>
        <taxon>Podarcis</taxon>
    </lineage>
</organism>
<dbReference type="PANTHER" id="PTHR12881">
    <property type="entry name" value="MEDIATOR OF RNA POLYMERASE II TRANSCRIPTION SUBUNIT 1"/>
    <property type="match status" value="1"/>
</dbReference>
<dbReference type="GO" id="GO:0016592">
    <property type="term" value="C:mediator complex"/>
    <property type="evidence" value="ECO:0007669"/>
    <property type="project" value="InterPro"/>
</dbReference>
<evidence type="ECO:0000259" key="10">
    <source>
        <dbReference type="Pfam" id="PF10744"/>
    </source>
</evidence>
<dbReference type="GO" id="GO:0045944">
    <property type="term" value="P:positive regulation of transcription by RNA polymerase II"/>
    <property type="evidence" value="ECO:0007669"/>
    <property type="project" value="UniProtKB-ARBA"/>
</dbReference>
<comment type="subcellular location">
    <subcellularLocation>
        <location evidence="1 9">Nucleus</location>
    </subcellularLocation>
</comment>
<dbReference type="EMBL" id="OX395137">
    <property type="protein sequence ID" value="CAI5788089.1"/>
    <property type="molecule type" value="Genomic_DNA"/>
</dbReference>
<evidence type="ECO:0000256" key="8">
    <source>
        <dbReference type="ARBA" id="ARBA00031254"/>
    </source>
</evidence>
<evidence type="ECO:0000256" key="4">
    <source>
        <dbReference type="ARBA" id="ARBA00023015"/>
    </source>
</evidence>
<evidence type="ECO:0000256" key="3">
    <source>
        <dbReference type="ARBA" id="ARBA00020612"/>
    </source>
</evidence>
<keyword evidence="5 9" id="KW-0010">Activator</keyword>
<evidence type="ECO:0000256" key="2">
    <source>
        <dbReference type="ARBA" id="ARBA00006210"/>
    </source>
</evidence>
<dbReference type="PANTHER" id="PTHR12881:SF10">
    <property type="entry name" value="MEDIATOR OF RNA POLYMERASE II TRANSCRIPTION SUBUNIT 1"/>
    <property type="match status" value="1"/>
</dbReference>
<dbReference type="GO" id="GO:0046966">
    <property type="term" value="F:nuclear thyroid hormone receptor binding"/>
    <property type="evidence" value="ECO:0007669"/>
    <property type="project" value="TreeGrafter"/>
</dbReference>
<dbReference type="Pfam" id="PF10744">
    <property type="entry name" value="Med1"/>
    <property type="match status" value="1"/>
</dbReference>
<dbReference type="GO" id="GO:0042809">
    <property type="term" value="F:nuclear vitamin D receptor binding"/>
    <property type="evidence" value="ECO:0007669"/>
    <property type="project" value="TreeGrafter"/>
</dbReference>
<dbReference type="AlphaFoldDB" id="A0AA35L2B0"/>
<reference evidence="11" key="1">
    <citation type="submission" date="2022-12" db="EMBL/GenBank/DDBJ databases">
        <authorList>
            <person name="Alioto T."/>
            <person name="Alioto T."/>
            <person name="Gomez Garrido J."/>
        </authorList>
    </citation>
    <scope>NUCLEOTIDE SEQUENCE</scope>
</reference>
<evidence type="ECO:0000313" key="12">
    <source>
        <dbReference type="Proteomes" id="UP001178461"/>
    </source>
</evidence>
<keyword evidence="12" id="KW-1185">Reference proteome</keyword>
<dbReference type="GO" id="GO:0003712">
    <property type="term" value="F:transcription coregulator activity"/>
    <property type="evidence" value="ECO:0007669"/>
    <property type="project" value="InterPro"/>
</dbReference>
<dbReference type="Proteomes" id="UP001178461">
    <property type="component" value="Chromosome 12"/>
</dbReference>
<evidence type="ECO:0000256" key="6">
    <source>
        <dbReference type="ARBA" id="ARBA00023163"/>
    </source>
</evidence>
<gene>
    <name evidence="11" type="ORF">PODLI_1B039626</name>
</gene>
<name>A0AA35L2B0_9SAUR</name>
<dbReference type="InterPro" id="IPR019680">
    <property type="entry name" value="Mediator_Med1"/>
</dbReference>
<evidence type="ECO:0000256" key="7">
    <source>
        <dbReference type="ARBA" id="ARBA00023242"/>
    </source>
</evidence>
<comment type="function">
    <text evidence="9">Component of the Mediator complex, a coactivator involved in the regulated transcription of nearly all RNA polymerase II-dependent genes. Mediator functions as a bridge to convey information from gene-specific regulatory proteins to the basal RNA polymerase II transcription machinery. Mediator is recruited to promoters by direct interactions with regulatory proteins and serves as a scaffold for the assembly of a functional preinitiation complex with RNA polymerase II and the general transcription factors.</text>
</comment>
<sequence>MGSNGLKIDGRKVLVIIGGADVVHRLPLAPSLVNSPTGGDGPRFLPLKEVISAPLSACFFLMFYQNCPFPLSSSSIHKLQELTGLPVARLKPGPLHELIVQFALSENHPHGLIASSSSFIVSLPGCPKHSYFLDKGIEKSDTAGAMVKKIPFTHPKCVPDMIEVLRRQAAYNTLISSCVSETTECEDSSDLLHFDVFQQKATSFSVTFQHPLEENLACVMVDVLSSRDVICTLHTHSEDGALICSNDYLTRVLKRCMSIPVLMRAIFKKATQQKAEETSLSKDGVCEENCKDQQVEHNQQ</sequence>
<keyword evidence="7 9" id="KW-0539">Nucleus</keyword>
<dbReference type="GO" id="GO:0097067">
    <property type="term" value="P:cellular response to thyroid hormone stimulus"/>
    <property type="evidence" value="ECO:0007669"/>
    <property type="project" value="TreeGrafter"/>
</dbReference>
<evidence type="ECO:0000256" key="5">
    <source>
        <dbReference type="ARBA" id="ARBA00023159"/>
    </source>
</evidence>
<evidence type="ECO:0000256" key="9">
    <source>
        <dbReference type="RuleBase" id="RU364059"/>
    </source>
</evidence>
<comment type="similarity">
    <text evidence="2 9">Belongs to the Mediator complex subunit 1 family.</text>
</comment>
<keyword evidence="4 9" id="KW-0805">Transcription regulation</keyword>
<dbReference type="InterPro" id="IPR051999">
    <property type="entry name" value="Mediator_complex_subunit_1"/>
</dbReference>